<sequence>GFNVLKQLLLSDNCLKELSQDAASPSASGAPGASSLRASLTSGPPSQLAPPLPGHVLRPQHKADLGAVVKQEPGSAERWAGQEAEHREALDSPQLSRSNPILYYMLQKGSIHLSRKLQEPGAAPERSIKEEAAGELHACQRSLSPQSLQLKHSRQSRGLS</sequence>
<organism evidence="3">
    <name type="scientific">Tetraodon nigroviridis</name>
    <name type="common">Spotted green pufferfish</name>
    <name type="synonym">Chelonodon nigroviridis</name>
    <dbReference type="NCBI Taxonomy" id="99883"/>
    <lineage>
        <taxon>Eukaryota</taxon>
        <taxon>Metazoa</taxon>
        <taxon>Chordata</taxon>
        <taxon>Craniata</taxon>
        <taxon>Vertebrata</taxon>
        <taxon>Euteleostomi</taxon>
        <taxon>Actinopterygii</taxon>
        <taxon>Neopterygii</taxon>
        <taxon>Teleostei</taxon>
        <taxon>Neoteleostei</taxon>
        <taxon>Acanthomorphata</taxon>
        <taxon>Eupercaria</taxon>
        <taxon>Tetraodontiformes</taxon>
        <taxon>Tetradontoidea</taxon>
        <taxon>Tetraodontidae</taxon>
        <taxon>Tetraodon</taxon>
    </lineage>
</organism>
<dbReference type="EMBL" id="CAAE01000356">
    <property type="protein sequence ID" value="CAF87039.1"/>
    <property type="molecule type" value="Genomic_DNA"/>
</dbReference>
<feature type="region of interest" description="Disordered" evidence="1">
    <location>
        <begin position="20"/>
        <end position="94"/>
    </location>
</feature>
<accession>Q4TJ93</accession>
<name>Q4TJ93_TETNG</name>
<dbReference type="PANTHER" id="PTHR15088">
    <property type="entry name" value="NUCLEAR FACTOR RIP140"/>
    <property type="match status" value="1"/>
</dbReference>
<feature type="non-terminal residue" evidence="3">
    <location>
        <position position="1"/>
    </location>
</feature>
<feature type="compositionally biased region" description="Polar residues" evidence="1">
    <location>
        <begin position="141"/>
        <end position="150"/>
    </location>
</feature>
<reference evidence="3" key="2">
    <citation type="submission" date="2004-02" db="EMBL/GenBank/DDBJ databases">
        <authorList>
            <consortium name="Genoscope"/>
            <consortium name="Whitehead Institute Centre for Genome Research"/>
        </authorList>
    </citation>
    <scope>NUCLEOTIDE SEQUENCE</scope>
</reference>
<dbReference type="Pfam" id="PF15690">
    <property type="entry name" value="NRIP1_repr_4"/>
    <property type="match status" value="2"/>
</dbReference>
<dbReference type="InterPro" id="IPR031408">
    <property type="entry name" value="NRIP1_RD4"/>
</dbReference>
<feature type="compositionally biased region" description="Low complexity" evidence="1">
    <location>
        <begin position="22"/>
        <end position="40"/>
    </location>
</feature>
<protein>
    <submittedName>
        <fullName evidence="3">(spotted green pufferfish) hypothetical protein</fullName>
    </submittedName>
</protein>
<proteinExistence type="predicted"/>
<dbReference type="GO" id="GO:0005634">
    <property type="term" value="C:nucleus"/>
    <property type="evidence" value="ECO:0007669"/>
    <property type="project" value="InterPro"/>
</dbReference>
<dbReference type="PANTHER" id="PTHR15088:SF0">
    <property type="entry name" value="NUCLEAR RECEPTOR-INTERACTING PROTEIN 1"/>
    <property type="match status" value="1"/>
</dbReference>
<gene>
    <name evidence="3" type="ORF">GSTENG00001885001</name>
</gene>
<reference evidence="3" key="1">
    <citation type="journal article" date="2004" name="Nature">
        <title>Genome duplication in the teleost fish Tetraodon nigroviridis reveals the early vertebrate proto-karyotype.</title>
        <authorList>
            <person name="Jaillon O."/>
            <person name="Aury J.-M."/>
            <person name="Brunet F."/>
            <person name="Petit J.-L."/>
            <person name="Stange-Thomann N."/>
            <person name="Mauceli E."/>
            <person name="Bouneau L."/>
            <person name="Fischer C."/>
            <person name="Ozouf-Costaz C."/>
            <person name="Bernot A."/>
            <person name="Nicaud S."/>
            <person name="Jaffe D."/>
            <person name="Fisher S."/>
            <person name="Lutfalla G."/>
            <person name="Dossat C."/>
            <person name="Segurens B."/>
            <person name="Dasilva C."/>
            <person name="Salanoubat M."/>
            <person name="Levy M."/>
            <person name="Boudet N."/>
            <person name="Castellano S."/>
            <person name="Anthouard V."/>
            <person name="Jubin C."/>
            <person name="Castelli V."/>
            <person name="Katinka M."/>
            <person name="Vacherie B."/>
            <person name="Biemont C."/>
            <person name="Skalli Z."/>
            <person name="Cattolico L."/>
            <person name="Poulain J."/>
            <person name="De Berardinis V."/>
            <person name="Cruaud C."/>
            <person name="Duprat S."/>
            <person name="Brottier P."/>
            <person name="Coutanceau J.-P."/>
            <person name="Gouzy J."/>
            <person name="Parra G."/>
            <person name="Lardier G."/>
            <person name="Chapple C."/>
            <person name="McKernan K.J."/>
            <person name="McEwan P."/>
            <person name="Bosak S."/>
            <person name="Kellis M."/>
            <person name="Volff J.-N."/>
            <person name="Guigo R."/>
            <person name="Zody M.C."/>
            <person name="Mesirov J."/>
            <person name="Lindblad-Toh K."/>
            <person name="Birren B."/>
            <person name="Nusbaum C."/>
            <person name="Kahn D."/>
            <person name="Robinson-Rechavi M."/>
            <person name="Laudet V."/>
            <person name="Schachter V."/>
            <person name="Quetier F."/>
            <person name="Saurin W."/>
            <person name="Scarpelli C."/>
            <person name="Wincker P."/>
            <person name="Lander E.S."/>
            <person name="Weissenbach J."/>
            <person name="Roest Crollius H."/>
        </authorList>
    </citation>
    <scope>NUCLEOTIDE SEQUENCE [LARGE SCALE GENOMIC DNA]</scope>
</reference>
<dbReference type="GO" id="GO:0006357">
    <property type="term" value="P:regulation of transcription by RNA polymerase II"/>
    <property type="evidence" value="ECO:0007669"/>
    <property type="project" value="InterPro"/>
</dbReference>
<dbReference type="InterPro" id="IPR026649">
    <property type="entry name" value="NRIP1"/>
</dbReference>
<dbReference type="KEGG" id="tng:GSTEN00001885G001"/>
<dbReference type="GO" id="GO:0003712">
    <property type="term" value="F:transcription coregulator activity"/>
    <property type="evidence" value="ECO:0007669"/>
    <property type="project" value="InterPro"/>
</dbReference>
<feature type="domain" description="Nuclear receptor-interacting protein 1 repression" evidence="2">
    <location>
        <begin position="79"/>
        <end position="114"/>
    </location>
</feature>
<evidence type="ECO:0000313" key="3">
    <source>
        <dbReference type="EMBL" id="CAF87039.1"/>
    </source>
</evidence>
<feature type="domain" description="Nuclear receptor-interacting protein 1 repression" evidence="2">
    <location>
        <begin position="1"/>
        <end position="28"/>
    </location>
</feature>
<evidence type="ECO:0000256" key="1">
    <source>
        <dbReference type="SAM" id="MobiDB-lite"/>
    </source>
</evidence>
<comment type="caution">
    <text evidence="3">The sequence shown here is derived from an EMBL/GenBank/DDBJ whole genome shotgun (WGS) entry which is preliminary data.</text>
</comment>
<dbReference type="AlphaFoldDB" id="Q4TJ93"/>
<feature type="compositionally biased region" description="Basic residues" evidence="1">
    <location>
        <begin position="151"/>
        <end position="160"/>
    </location>
</feature>
<dbReference type="GO" id="GO:0005102">
    <property type="term" value="F:signaling receptor binding"/>
    <property type="evidence" value="ECO:0007669"/>
    <property type="project" value="InterPro"/>
</dbReference>
<feature type="region of interest" description="Disordered" evidence="1">
    <location>
        <begin position="116"/>
        <end position="160"/>
    </location>
</feature>
<evidence type="ECO:0000259" key="2">
    <source>
        <dbReference type="Pfam" id="PF15690"/>
    </source>
</evidence>
<dbReference type="OrthoDB" id="9878150at2759"/>